<proteinExistence type="inferred from homology"/>
<evidence type="ECO:0000313" key="7">
    <source>
        <dbReference type="EMBL" id="MDQ0152256.1"/>
    </source>
</evidence>
<evidence type="ECO:0000256" key="3">
    <source>
        <dbReference type="ARBA" id="ARBA00023082"/>
    </source>
</evidence>
<dbReference type="Pfam" id="PF08281">
    <property type="entry name" value="Sigma70_r4_2"/>
    <property type="match status" value="1"/>
</dbReference>
<keyword evidence="4" id="KW-0804">Transcription</keyword>
<dbReference type="AlphaFoldDB" id="A0AAE3V9M5"/>
<sequence>MQKELRGLSAQEQYVVGLVQSYQSGDLEAYNKIYSLSYPGIYYFVLKMVRDQYEAQDITQEVFVAVYQNLKKLKEPQSFKKWINRIAWHSTIDYLKSRRMNSTAGCDLDALLETDELEEQISDAGEQILATERHNVVMSAVDQLNPMLRTTVLLRFFNDLKEREIAEIMDVPLGTVKRRLMIAKKQLSGKLTGMYSVFPYFFLRHSAAKQCRRALGCAEAAVPAALWKRGALATGVTAGIAAAVVMQGPSIQELYYYGDTHYVNEQTVEWTVSSVLPIKEVCIEGRSWRIEEENGLYRVNIPENGSYMLTVTDVAGQRAEQPLEITNIDSEAPIYCTYREEHGSHMRLRFQDALSGINWERTEFRNVDGEQIQATAIDRQKGEVLFPADCFPLEIQVEDMAGNYSVYALQRNTIEYFEDEEAADEEI</sequence>
<dbReference type="RefSeq" id="WP_307253736.1">
    <property type="nucleotide sequence ID" value="NZ_JAUSTO010000004.1"/>
</dbReference>
<dbReference type="InterPro" id="IPR014284">
    <property type="entry name" value="RNA_pol_sigma-70_dom"/>
</dbReference>
<dbReference type="SUPFAM" id="SSF88659">
    <property type="entry name" value="Sigma3 and sigma4 domains of RNA polymerase sigma factors"/>
    <property type="match status" value="1"/>
</dbReference>
<keyword evidence="3" id="KW-0731">Sigma factor</keyword>
<dbReference type="InterPro" id="IPR013325">
    <property type="entry name" value="RNA_pol_sigma_r2"/>
</dbReference>
<keyword evidence="2" id="KW-0805">Transcription regulation</keyword>
<dbReference type="EMBL" id="JAUSTO010000004">
    <property type="protein sequence ID" value="MDQ0152256.1"/>
    <property type="molecule type" value="Genomic_DNA"/>
</dbReference>
<dbReference type="PANTHER" id="PTHR43133:SF51">
    <property type="entry name" value="RNA POLYMERASE SIGMA FACTOR"/>
    <property type="match status" value="1"/>
</dbReference>
<dbReference type="GO" id="GO:0016987">
    <property type="term" value="F:sigma factor activity"/>
    <property type="evidence" value="ECO:0007669"/>
    <property type="project" value="UniProtKB-KW"/>
</dbReference>
<dbReference type="Gene3D" id="1.10.1740.10">
    <property type="match status" value="1"/>
</dbReference>
<comment type="caution">
    <text evidence="7">The sequence shown here is derived from an EMBL/GenBank/DDBJ whole genome shotgun (WGS) entry which is preliminary data.</text>
</comment>
<dbReference type="InterPro" id="IPR013324">
    <property type="entry name" value="RNA_pol_sigma_r3/r4-like"/>
</dbReference>
<dbReference type="Gene3D" id="1.10.10.10">
    <property type="entry name" value="Winged helix-like DNA-binding domain superfamily/Winged helix DNA-binding domain"/>
    <property type="match status" value="1"/>
</dbReference>
<reference evidence="7" key="1">
    <citation type="submission" date="2023-07" db="EMBL/GenBank/DDBJ databases">
        <title>Genomic Encyclopedia of Type Strains, Phase IV (KMG-IV): sequencing the most valuable type-strain genomes for metagenomic binning, comparative biology and taxonomic classification.</title>
        <authorList>
            <person name="Goeker M."/>
        </authorList>
    </citation>
    <scope>NUCLEOTIDE SEQUENCE</scope>
    <source>
        <strain evidence="7">DSM 19659</strain>
    </source>
</reference>
<protein>
    <submittedName>
        <fullName evidence="7">RNA polymerase sigma factor (Sigma-70 family)</fullName>
    </submittedName>
</protein>
<dbReference type="InterPro" id="IPR039425">
    <property type="entry name" value="RNA_pol_sigma-70-like"/>
</dbReference>
<name>A0AAE3V9M5_9FIRM</name>
<dbReference type="SUPFAM" id="SSF88946">
    <property type="entry name" value="Sigma2 domain of RNA polymerase sigma factors"/>
    <property type="match status" value="1"/>
</dbReference>
<evidence type="ECO:0000259" key="5">
    <source>
        <dbReference type="Pfam" id="PF04542"/>
    </source>
</evidence>
<dbReference type="Pfam" id="PF04542">
    <property type="entry name" value="Sigma70_r2"/>
    <property type="match status" value="1"/>
</dbReference>
<feature type="domain" description="RNA polymerase sigma factor 70 region 4 type 2" evidence="6">
    <location>
        <begin position="137"/>
        <end position="187"/>
    </location>
</feature>
<evidence type="ECO:0000256" key="2">
    <source>
        <dbReference type="ARBA" id="ARBA00023015"/>
    </source>
</evidence>
<evidence type="ECO:0000313" key="8">
    <source>
        <dbReference type="Proteomes" id="UP001241537"/>
    </source>
</evidence>
<dbReference type="Proteomes" id="UP001241537">
    <property type="component" value="Unassembled WGS sequence"/>
</dbReference>
<organism evidence="7 8">
    <name type="scientific">Moryella indoligenes</name>
    <dbReference type="NCBI Taxonomy" id="371674"/>
    <lineage>
        <taxon>Bacteria</taxon>
        <taxon>Bacillati</taxon>
        <taxon>Bacillota</taxon>
        <taxon>Clostridia</taxon>
        <taxon>Lachnospirales</taxon>
        <taxon>Lachnospiraceae</taxon>
        <taxon>Moryella</taxon>
    </lineage>
</organism>
<gene>
    <name evidence="7" type="ORF">J2S20_000941</name>
</gene>
<evidence type="ECO:0000256" key="1">
    <source>
        <dbReference type="ARBA" id="ARBA00010641"/>
    </source>
</evidence>
<dbReference type="GO" id="GO:0003677">
    <property type="term" value="F:DNA binding"/>
    <property type="evidence" value="ECO:0007669"/>
    <property type="project" value="InterPro"/>
</dbReference>
<dbReference type="NCBIfam" id="TIGR02937">
    <property type="entry name" value="sigma70-ECF"/>
    <property type="match status" value="1"/>
</dbReference>
<dbReference type="GO" id="GO:0006352">
    <property type="term" value="P:DNA-templated transcription initiation"/>
    <property type="evidence" value="ECO:0007669"/>
    <property type="project" value="InterPro"/>
</dbReference>
<evidence type="ECO:0000259" key="6">
    <source>
        <dbReference type="Pfam" id="PF08281"/>
    </source>
</evidence>
<evidence type="ECO:0000256" key="4">
    <source>
        <dbReference type="ARBA" id="ARBA00023163"/>
    </source>
</evidence>
<dbReference type="InterPro" id="IPR007627">
    <property type="entry name" value="RNA_pol_sigma70_r2"/>
</dbReference>
<keyword evidence="8" id="KW-1185">Reference proteome</keyword>
<comment type="similarity">
    <text evidence="1">Belongs to the sigma-70 factor family. ECF subfamily.</text>
</comment>
<dbReference type="InterPro" id="IPR013249">
    <property type="entry name" value="RNA_pol_sigma70_r4_t2"/>
</dbReference>
<accession>A0AAE3V9M5</accession>
<dbReference type="PANTHER" id="PTHR43133">
    <property type="entry name" value="RNA POLYMERASE ECF-TYPE SIGMA FACTO"/>
    <property type="match status" value="1"/>
</dbReference>
<feature type="domain" description="RNA polymerase sigma-70 region 2" evidence="5">
    <location>
        <begin position="36"/>
        <end position="99"/>
    </location>
</feature>
<dbReference type="CDD" id="cd06171">
    <property type="entry name" value="Sigma70_r4"/>
    <property type="match status" value="1"/>
</dbReference>
<dbReference type="InterPro" id="IPR036388">
    <property type="entry name" value="WH-like_DNA-bd_sf"/>
</dbReference>